<organism evidence="1 2">
    <name type="scientific">Dioscorea zingiberensis</name>
    <dbReference type="NCBI Taxonomy" id="325984"/>
    <lineage>
        <taxon>Eukaryota</taxon>
        <taxon>Viridiplantae</taxon>
        <taxon>Streptophyta</taxon>
        <taxon>Embryophyta</taxon>
        <taxon>Tracheophyta</taxon>
        <taxon>Spermatophyta</taxon>
        <taxon>Magnoliopsida</taxon>
        <taxon>Liliopsida</taxon>
        <taxon>Dioscoreales</taxon>
        <taxon>Dioscoreaceae</taxon>
        <taxon>Dioscorea</taxon>
    </lineage>
</organism>
<name>A0A9D5HLG0_9LILI</name>
<protein>
    <submittedName>
        <fullName evidence="1">Uncharacterized protein</fullName>
    </submittedName>
</protein>
<accession>A0A9D5HLG0</accession>
<evidence type="ECO:0000313" key="2">
    <source>
        <dbReference type="Proteomes" id="UP001085076"/>
    </source>
</evidence>
<sequence length="53" mass="6398">MEKLLESLREIQYPSHATIERSSKTTRELIDIDGWEAVVCQLKNRRKRMLDFY</sequence>
<dbReference type="AlphaFoldDB" id="A0A9D5HLG0"/>
<proteinExistence type="predicted"/>
<reference evidence="1" key="2">
    <citation type="journal article" date="2022" name="Hortic Res">
        <title>The genome of Dioscorea zingiberensis sheds light on the biosynthesis, origin and evolution of the medicinally important diosgenin saponins.</title>
        <authorList>
            <person name="Li Y."/>
            <person name="Tan C."/>
            <person name="Li Z."/>
            <person name="Guo J."/>
            <person name="Li S."/>
            <person name="Chen X."/>
            <person name="Wang C."/>
            <person name="Dai X."/>
            <person name="Yang H."/>
            <person name="Song W."/>
            <person name="Hou L."/>
            <person name="Xu J."/>
            <person name="Tong Z."/>
            <person name="Xu A."/>
            <person name="Yuan X."/>
            <person name="Wang W."/>
            <person name="Yang Q."/>
            <person name="Chen L."/>
            <person name="Sun Z."/>
            <person name="Wang K."/>
            <person name="Pan B."/>
            <person name="Chen J."/>
            <person name="Bao Y."/>
            <person name="Liu F."/>
            <person name="Qi X."/>
            <person name="Gang D.R."/>
            <person name="Wen J."/>
            <person name="Li J."/>
        </authorList>
    </citation>
    <scope>NUCLEOTIDE SEQUENCE</scope>
    <source>
        <strain evidence="1">Dzin_1.0</strain>
    </source>
</reference>
<reference evidence="1" key="1">
    <citation type="submission" date="2021-03" db="EMBL/GenBank/DDBJ databases">
        <authorList>
            <person name="Li Z."/>
            <person name="Yang C."/>
        </authorList>
    </citation>
    <scope>NUCLEOTIDE SEQUENCE</scope>
    <source>
        <strain evidence="1">Dzin_1.0</strain>
        <tissue evidence="1">Leaf</tissue>
    </source>
</reference>
<dbReference type="EMBL" id="JAGGNH010000002">
    <property type="protein sequence ID" value="KAJ0980252.1"/>
    <property type="molecule type" value="Genomic_DNA"/>
</dbReference>
<evidence type="ECO:0000313" key="1">
    <source>
        <dbReference type="EMBL" id="KAJ0980252.1"/>
    </source>
</evidence>
<gene>
    <name evidence="1" type="ORF">J5N97_008507</name>
</gene>
<keyword evidence="2" id="KW-1185">Reference proteome</keyword>
<dbReference type="Proteomes" id="UP001085076">
    <property type="component" value="Miscellaneous, Linkage group lg02"/>
</dbReference>
<comment type="caution">
    <text evidence="1">The sequence shown here is derived from an EMBL/GenBank/DDBJ whole genome shotgun (WGS) entry which is preliminary data.</text>
</comment>